<keyword evidence="2" id="KW-1185">Reference proteome</keyword>
<gene>
    <name evidence="1" type="ORF">EV210_106285</name>
</gene>
<organism evidence="1 2">
    <name type="scientific">Anaerospora hongkongensis</name>
    <dbReference type="NCBI Taxonomy" id="244830"/>
    <lineage>
        <taxon>Bacteria</taxon>
        <taxon>Bacillati</taxon>
        <taxon>Bacillota</taxon>
        <taxon>Negativicutes</taxon>
        <taxon>Selenomonadales</taxon>
        <taxon>Sporomusaceae</taxon>
        <taxon>Anaerospora</taxon>
    </lineage>
</organism>
<evidence type="ECO:0000313" key="2">
    <source>
        <dbReference type="Proteomes" id="UP000295063"/>
    </source>
</evidence>
<evidence type="ECO:0000313" key="1">
    <source>
        <dbReference type="EMBL" id="TCL37416.1"/>
    </source>
</evidence>
<proteinExistence type="predicted"/>
<dbReference type="EMBL" id="SLUI01000006">
    <property type="protein sequence ID" value="TCL37416.1"/>
    <property type="molecule type" value="Genomic_DNA"/>
</dbReference>
<accession>A0A4R1PXZ3</accession>
<dbReference type="AlphaFoldDB" id="A0A4R1PXZ3"/>
<dbReference type="RefSeq" id="WP_165898873.1">
    <property type="nucleotide sequence ID" value="NZ_SLUI01000006.1"/>
</dbReference>
<protein>
    <submittedName>
        <fullName evidence="1">Uncharacterized protein</fullName>
    </submittedName>
</protein>
<comment type="caution">
    <text evidence="1">The sequence shown here is derived from an EMBL/GenBank/DDBJ whole genome shotgun (WGS) entry which is preliminary data.</text>
</comment>
<dbReference type="Proteomes" id="UP000295063">
    <property type="component" value="Unassembled WGS sequence"/>
</dbReference>
<reference evidence="1 2" key="1">
    <citation type="submission" date="2019-03" db="EMBL/GenBank/DDBJ databases">
        <title>Genomic Encyclopedia of Type Strains, Phase IV (KMG-IV): sequencing the most valuable type-strain genomes for metagenomic binning, comparative biology and taxonomic classification.</title>
        <authorList>
            <person name="Goeker M."/>
        </authorList>
    </citation>
    <scope>NUCLEOTIDE SEQUENCE [LARGE SCALE GENOMIC DNA]</scope>
    <source>
        <strain evidence="1 2">DSM 15969</strain>
    </source>
</reference>
<name>A0A4R1PXZ3_9FIRM</name>
<sequence length="47" mass="5331">MPKRSSIKIRVIADNIPSIEAISALTQTFLRQYKEMSKPTTELKKPA</sequence>